<evidence type="ECO:0000256" key="8">
    <source>
        <dbReference type="ARBA" id="ARBA00022833"/>
    </source>
</evidence>
<name>A0AAD7WWM6_9TELE</name>
<comment type="function">
    <text evidence="1">Required for recruitment of CENPA to centromeres and normal chromosome segregation during mitosis.</text>
</comment>
<comment type="caution">
    <text evidence="13">The sequence shown here is derived from an EMBL/GenBank/DDBJ whole genome shotgun (WGS) entry which is preliminary data.</text>
</comment>
<keyword evidence="7" id="KW-0498">Mitosis</keyword>
<evidence type="ECO:0000256" key="1">
    <source>
        <dbReference type="ARBA" id="ARBA00003694"/>
    </source>
</evidence>
<evidence type="ECO:0000256" key="10">
    <source>
        <dbReference type="ARBA" id="ARBA00023306"/>
    </source>
</evidence>
<keyword evidence="11" id="KW-0137">Centromere</keyword>
<keyword evidence="4" id="KW-0158">Chromosome</keyword>
<keyword evidence="6" id="KW-0479">Metal-binding</keyword>
<dbReference type="Proteomes" id="UP001221898">
    <property type="component" value="Unassembled WGS sequence"/>
</dbReference>
<keyword evidence="10" id="KW-0131">Cell cycle</keyword>
<evidence type="ECO:0000256" key="3">
    <source>
        <dbReference type="ARBA" id="ARBA00004584"/>
    </source>
</evidence>
<reference evidence="13" key="1">
    <citation type="journal article" date="2023" name="Science">
        <title>Genome structures resolve the early diversification of teleost fishes.</title>
        <authorList>
            <person name="Parey E."/>
            <person name="Louis A."/>
            <person name="Montfort J."/>
            <person name="Bouchez O."/>
            <person name="Roques C."/>
            <person name="Iampietro C."/>
            <person name="Lluch J."/>
            <person name="Castinel A."/>
            <person name="Donnadieu C."/>
            <person name="Desvignes T."/>
            <person name="Floi Bucao C."/>
            <person name="Jouanno E."/>
            <person name="Wen M."/>
            <person name="Mejri S."/>
            <person name="Dirks R."/>
            <person name="Jansen H."/>
            <person name="Henkel C."/>
            <person name="Chen W.J."/>
            <person name="Zahm M."/>
            <person name="Cabau C."/>
            <person name="Klopp C."/>
            <person name="Thompson A.W."/>
            <person name="Robinson-Rechavi M."/>
            <person name="Braasch I."/>
            <person name="Lecointre G."/>
            <person name="Bobe J."/>
            <person name="Postlethwait J.H."/>
            <person name="Berthelot C."/>
            <person name="Roest Crollius H."/>
            <person name="Guiguen Y."/>
        </authorList>
    </citation>
    <scope>NUCLEOTIDE SEQUENCE</scope>
    <source>
        <strain evidence="13">NC1722</strain>
    </source>
</reference>
<comment type="subcellular location">
    <subcellularLocation>
        <location evidence="3">Chromosome</location>
        <location evidence="3">Centromere</location>
    </subcellularLocation>
    <subcellularLocation>
        <location evidence="2">Nucleus</location>
    </subcellularLocation>
</comment>
<evidence type="ECO:0000256" key="5">
    <source>
        <dbReference type="ARBA" id="ARBA00022618"/>
    </source>
</evidence>
<dbReference type="PANTHER" id="PTHR16431">
    <property type="entry name" value="NEUROGENIC PROTEIN MASTERMIND"/>
    <property type="match status" value="1"/>
</dbReference>
<dbReference type="EMBL" id="JAINUG010000021">
    <property type="protein sequence ID" value="KAJ8411927.1"/>
    <property type="molecule type" value="Genomic_DNA"/>
</dbReference>
<evidence type="ECO:0000256" key="2">
    <source>
        <dbReference type="ARBA" id="ARBA00004123"/>
    </source>
</evidence>
<evidence type="ECO:0000256" key="9">
    <source>
        <dbReference type="ARBA" id="ARBA00023242"/>
    </source>
</evidence>
<evidence type="ECO:0000256" key="7">
    <source>
        <dbReference type="ARBA" id="ARBA00022776"/>
    </source>
</evidence>
<dbReference type="InterPro" id="IPR034752">
    <property type="entry name" value="Mis18"/>
</dbReference>
<dbReference type="PROSITE" id="PS51793">
    <property type="entry name" value="MIS18"/>
    <property type="match status" value="1"/>
</dbReference>
<dbReference type="Pfam" id="PF03226">
    <property type="entry name" value="Yippee-Mis18"/>
    <property type="match status" value="1"/>
</dbReference>
<dbReference type="PANTHER" id="PTHR16431:SF3">
    <property type="entry name" value="PROTEIN MIS18-BETA"/>
    <property type="match status" value="1"/>
</dbReference>
<evidence type="ECO:0000259" key="12">
    <source>
        <dbReference type="PROSITE" id="PS51793"/>
    </source>
</evidence>
<protein>
    <recommendedName>
        <fullName evidence="12">Mis18 domain-containing protein</fullName>
    </recommendedName>
</protein>
<dbReference type="GO" id="GO:0046872">
    <property type="term" value="F:metal ion binding"/>
    <property type="evidence" value="ECO:0007669"/>
    <property type="project" value="UniProtKB-KW"/>
</dbReference>
<dbReference type="AlphaFoldDB" id="A0AAD7WWM6"/>
<dbReference type="GO" id="GO:0000785">
    <property type="term" value="C:chromatin"/>
    <property type="evidence" value="ECO:0007669"/>
    <property type="project" value="TreeGrafter"/>
</dbReference>
<sequence length="202" mass="22399">MTSESYGSITTNSLYAAVEDIPTSVEATTDCSTLVTSLVNLTNEMHLSVDYHNAMVLHCGVCNTILGDSLEVCGEEKHLNSIICLRVTKDVVVKNDMEFRLDGHMAGCTYNALNCSGCHCFVGVVLHSTPRHLSALRNLFLLQKENINCYILRNGAMVRASSLNFDQSTICKSIKELKQEMSVLAEKLTILERRLKKMDFDG</sequence>
<keyword evidence="14" id="KW-1185">Reference proteome</keyword>
<keyword evidence="5" id="KW-0132">Cell division</keyword>
<keyword evidence="8" id="KW-0862">Zinc</keyword>
<evidence type="ECO:0000256" key="11">
    <source>
        <dbReference type="ARBA" id="ARBA00023328"/>
    </source>
</evidence>
<keyword evidence="9" id="KW-0539">Nucleus</keyword>
<dbReference type="GO" id="GO:0034080">
    <property type="term" value="P:CENP-A containing chromatin assembly"/>
    <property type="evidence" value="ECO:0007669"/>
    <property type="project" value="TreeGrafter"/>
</dbReference>
<accession>A0AAD7WWM6</accession>
<dbReference type="InterPro" id="IPR004910">
    <property type="entry name" value="Yippee/Mis18/Cereblon"/>
</dbReference>
<dbReference type="GO" id="GO:0000775">
    <property type="term" value="C:chromosome, centromeric region"/>
    <property type="evidence" value="ECO:0007669"/>
    <property type="project" value="UniProtKB-SubCell"/>
</dbReference>
<evidence type="ECO:0000313" key="14">
    <source>
        <dbReference type="Proteomes" id="UP001221898"/>
    </source>
</evidence>
<evidence type="ECO:0000256" key="6">
    <source>
        <dbReference type="ARBA" id="ARBA00022723"/>
    </source>
</evidence>
<evidence type="ECO:0000256" key="4">
    <source>
        <dbReference type="ARBA" id="ARBA00022454"/>
    </source>
</evidence>
<proteinExistence type="predicted"/>
<dbReference type="GO" id="GO:0051301">
    <property type="term" value="P:cell division"/>
    <property type="evidence" value="ECO:0007669"/>
    <property type="project" value="UniProtKB-KW"/>
</dbReference>
<dbReference type="GO" id="GO:0007059">
    <property type="term" value="P:chromosome segregation"/>
    <property type="evidence" value="ECO:0007669"/>
    <property type="project" value="TreeGrafter"/>
</dbReference>
<evidence type="ECO:0000313" key="13">
    <source>
        <dbReference type="EMBL" id="KAJ8411927.1"/>
    </source>
</evidence>
<gene>
    <name evidence="13" type="ORF">AAFF_G00155650</name>
</gene>
<feature type="domain" description="Mis18" evidence="12">
    <location>
        <begin position="54"/>
        <end position="152"/>
    </location>
</feature>
<organism evidence="13 14">
    <name type="scientific">Aldrovandia affinis</name>
    <dbReference type="NCBI Taxonomy" id="143900"/>
    <lineage>
        <taxon>Eukaryota</taxon>
        <taxon>Metazoa</taxon>
        <taxon>Chordata</taxon>
        <taxon>Craniata</taxon>
        <taxon>Vertebrata</taxon>
        <taxon>Euteleostomi</taxon>
        <taxon>Actinopterygii</taxon>
        <taxon>Neopterygii</taxon>
        <taxon>Teleostei</taxon>
        <taxon>Notacanthiformes</taxon>
        <taxon>Halosauridae</taxon>
        <taxon>Aldrovandia</taxon>
    </lineage>
</organism>
<dbReference type="GO" id="GO:0005634">
    <property type="term" value="C:nucleus"/>
    <property type="evidence" value="ECO:0007669"/>
    <property type="project" value="UniProtKB-SubCell"/>
</dbReference>